<dbReference type="Pfam" id="PF21448">
    <property type="entry name" value="DNMK"/>
    <property type="match status" value="1"/>
</dbReference>
<evidence type="ECO:0000313" key="2">
    <source>
        <dbReference type="Proteomes" id="UP000526033"/>
    </source>
</evidence>
<dbReference type="InterPro" id="IPR027417">
    <property type="entry name" value="P-loop_NTPase"/>
</dbReference>
<reference evidence="1 2" key="1">
    <citation type="journal article" date="2020" name="Biotechnol. Biofuels">
        <title>New insights from the biogas microbiome by comprehensive genome-resolved metagenomics of nearly 1600 species originating from multiple anaerobic digesters.</title>
        <authorList>
            <person name="Campanaro S."/>
            <person name="Treu L."/>
            <person name="Rodriguez-R L.M."/>
            <person name="Kovalovszki A."/>
            <person name="Ziels R.M."/>
            <person name="Maus I."/>
            <person name="Zhu X."/>
            <person name="Kougias P.G."/>
            <person name="Basile A."/>
            <person name="Luo G."/>
            <person name="Schluter A."/>
            <person name="Konstantinidis K.T."/>
            <person name="Angelidaki I."/>
        </authorList>
    </citation>
    <scope>NUCLEOTIDE SEQUENCE [LARGE SCALE GENOMIC DNA]</scope>
    <source>
        <strain evidence="1">AS27yjCOA_165</strain>
    </source>
</reference>
<dbReference type="SUPFAM" id="SSF52540">
    <property type="entry name" value="P-loop containing nucleoside triphosphate hydrolases"/>
    <property type="match status" value="1"/>
</dbReference>
<dbReference type="Gene3D" id="3.40.50.300">
    <property type="entry name" value="P-loop containing nucleotide triphosphate hydrolases"/>
    <property type="match status" value="1"/>
</dbReference>
<dbReference type="AlphaFoldDB" id="A0A7X9DKH7"/>
<accession>A0A7X9DKH7</accession>
<sequence length="176" mass="20404">MKIICISGKAQHGKDTTANFMRDVLSKQGYKVLVTHYADLLKYICRTFFNWDGEKDDIGRSLLQRVGTDVIRKENPNYWVDFISGLLSLFPNEWDYVIIPDCRFPNEIDRLKSTGINTIHVRVVRPLFQSPLTVEQQKHISEIAMDEYPYDYIVNNGGTLDDLNNAVKNMVNTWEI</sequence>
<dbReference type="Proteomes" id="UP000526033">
    <property type="component" value="Unassembled WGS sequence"/>
</dbReference>
<gene>
    <name evidence="1" type="ORF">GYA27_03175</name>
</gene>
<dbReference type="InterPro" id="IPR048444">
    <property type="entry name" value="DNMK"/>
</dbReference>
<evidence type="ECO:0008006" key="3">
    <source>
        <dbReference type="Google" id="ProtNLM"/>
    </source>
</evidence>
<evidence type="ECO:0000313" key="1">
    <source>
        <dbReference type="EMBL" id="NMB70175.1"/>
    </source>
</evidence>
<name>A0A7X9DKH7_UNCKA</name>
<dbReference type="EMBL" id="JAAZNL010000034">
    <property type="protein sequence ID" value="NMB70175.1"/>
    <property type="molecule type" value="Genomic_DNA"/>
</dbReference>
<comment type="caution">
    <text evidence="1">The sequence shown here is derived from an EMBL/GenBank/DDBJ whole genome shotgun (WGS) entry which is preliminary data.</text>
</comment>
<protein>
    <recommendedName>
        <fullName evidence="3">Dephospho-CoA kinase</fullName>
    </recommendedName>
</protein>
<proteinExistence type="predicted"/>
<organism evidence="1 2">
    <name type="scientific">candidate division WWE3 bacterium</name>
    <dbReference type="NCBI Taxonomy" id="2053526"/>
    <lineage>
        <taxon>Bacteria</taxon>
        <taxon>Katanobacteria</taxon>
    </lineage>
</organism>